<dbReference type="InterPro" id="IPR036236">
    <property type="entry name" value="Znf_C2H2_sf"/>
</dbReference>
<comment type="function">
    <text evidence="1">May be involved in transcriptional regulation.</text>
</comment>
<evidence type="ECO:0000313" key="16">
    <source>
        <dbReference type="Proteomes" id="UP001190640"/>
    </source>
</evidence>
<keyword evidence="7" id="KW-0862">Zinc</keyword>
<feature type="domain" description="C2H2-type" evidence="14">
    <location>
        <begin position="442"/>
        <end position="469"/>
    </location>
</feature>
<dbReference type="FunFam" id="3.30.160.60:FF:001270">
    <property type="entry name" value="zinc finger protein 583 isoform X1"/>
    <property type="match status" value="1"/>
</dbReference>
<feature type="domain" description="C2H2-type" evidence="14">
    <location>
        <begin position="358"/>
        <end position="385"/>
    </location>
</feature>
<keyword evidence="10" id="KW-0804">Transcription</keyword>
<dbReference type="RefSeq" id="XP_054831607.1">
    <property type="nucleotide sequence ID" value="XM_054975632.1"/>
</dbReference>
<dbReference type="FunFam" id="3.30.160.60:FF:002343">
    <property type="entry name" value="Zinc finger protein 33A"/>
    <property type="match status" value="2"/>
</dbReference>
<evidence type="ECO:0000256" key="3">
    <source>
        <dbReference type="ARBA" id="ARBA00006991"/>
    </source>
</evidence>
<evidence type="ECO:0000313" key="17">
    <source>
        <dbReference type="RefSeq" id="XP_054831607.1"/>
    </source>
</evidence>
<name>A0AA97J541_EUBMA</name>
<feature type="compositionally biased region" description="Basic and acidic residues" evidence="13">
    <location>
        <begin position="192"/>
        <end position="210"/>
    </location>
</feature>
<dbReference type="Pfam" id="PF00096">
    <property type="entry name" value="zf-C2H2"/>
    <property type="match status" value="6"/>
</dbReference>
<keyword evidence="8" id="KW-0805">Transcription regulation</keyword>
<dbReference type="SMART" id="SM00355">
    <property type="entry name" value="ZnF_C2H2"/>
    <property type="match status" value="7"/>
</dbReference>
<feature type="domain" description="C2H2-type" evidence="14">
    <location>
        <begin position="414"/>
        <end position="441"/>
    </location>
</feature>
<dbReference type="GO" id="GO:0000978">
    <property type="term" value="F:RNA polymerase II cis-regulatory region sequence-specific DNA binding"/>
    <property type="evidence" value="ECO:0007669"/>
    <property type="project" value="TreeGrafter"/>
</dbReference>
<proteinExistence type="inferred from homology"/>
<dbReference type="Proteomes" id="UP001190640">
    <property type="component" value="Chromosome 4"/>
</dbReference>
<evidence type="ECO:0000259" key="14">
    <source>
        <dbReference type="PROSITE" id="PS50157"/>
    </source>
</evidence>
<dbReference type="Gene3D" id="1.10.4020.10">
    <property type="entry name" value="DNA breaking-rejoining enzymes"/>
    <property type="match status" value="1"/>
</dbReference>
<dbReference type="FunFam" id="3.30.160.60:FF:000646">
    <property type="entry name" value="Myeloid zinc finger 1"/>
    <property type="match status" value="1"/>
</dbReference>
<evidence type="ECO:0000256" key="6">
    <source>
        <dbReference type="ARBA" id="ARBA00022771"/>
    </source>
</evidence>
<dbReference type="GO" id="GO:0008270">
    <property type="term" value="F:zinc ion binding"/>
    <property type="evidence" value="ECO:0007669"/>
    <property type="project" value="UniProtKB-KW"/>
</dbReference>
<organism evidence="16 17">
    <name type="scientific">Eublepharis macularius</name>
    <name type="common">Leopard gecko</name>
    <name type="synonym">Cyrtodactylus macularius</name>
    <dbReference type="NCBI Taxonomy" id="481883"/>
    <lineage>
        <taxon>Eukaryota</taxon>
        <taxon>Metazoa</taxon>
        <taxon>Chordata</taxon>
        <taxon>Craniata</taxon>
        <taxon>Vertebrata</taxon>
        <taxon>Euteleostomi</taxon>
        <taxon>Lepidosauria</taxon>
        <taxon>Squamata</taxon>
        <taxon>Bifurcata</taxon>
        <taxon>Gekkota</taxon>
        <taxon>Eublepharidae</taxon>
        <taxon>Eublepharinae</taxon>
        <taxon>Eublepharis</taxon>
    </lineage>
</organism>
<dbReference type="PANTHER" id="PTHR23226">
    <property type="entry name" value="ZINC FINGER AND SCAN DOMAIN-CONTAINING"/>
    <property type="match status" value="1"/>
</dbReference>
<accession>A0AA97J541</accession>
<dbReference type="GeneID" id="129327157"/>
<evidence type="ECO:0000256" key="7">
    <source>
        <dbReference type="ARBA" id="ARBA00022833"/>
    </source>
</evidence>
<dbReference type="FunFam" id="3.30.160.60:FF:000555">
    <property type="entry name" value="Zinc finger protein 1 homolog"/>
    <property type="match status" value="1"/>
</dbReference>
<dbReference type="PROSITE" id="PS50804">
    <property type="entry name" value="SCAN_BOX"/>
    <property type="match status" value="1"/>
</dbReference>
<feature type="domain" description="C2H2-type" evidence="14">
    <location>
        <begin position="330"/>
        <end position="357"/>
    </location>
</feature>
<evidence type="ECO:0000256" key="4">
    <source>
        <dbReference type="ARBA" id="ARBA00022723"/>
    </source>
</evidence>
<dbReference type="SUPFAM" id="SSF47353">
    <property type="entry name" value="Retrovirus capsid dimerization domain-like"/>
    <property type="match status" value="1"/>
</dbReference>
<dbReference type="InterPro" id="IPR003309">
    <property type="entry name" value="SCAN_dom"/>
</dbReference>
<dbReference type="KEGG" id="emc:129327157"/>
<dbReference type="GO" id="GO:0000981">
    <property type="term" value="F:DNA-binding transcription factor activity, RNA polymerase II-specific"/>
    <property type="evidence" value="ECO:0007669"/>
    <property type="project" value="TreeGrafter"/>
</dbReference>
<keyword evidence="16" id="KW-1185">Reference proteome</keyword>
<comment type="similarity">
    <text evidence="3">Belongs to the krueppel C2H2-type zinc-finger protein family.</text>
</comment>
<keyword evidence="9" id="KW-0238">DNA-binding</keyword>
<evidence type="ECO:0000256" key="8">
    <source>
        <dbReference type="ARBA" id="ARBA00023015"/>
    </source>
</evidence>
<dbReference type="PANTHER" id="PTHR23226:SF379">
    <property type="entry name" value="C2H2-TYPE DOMAIN-CONTAINING PROTEIN"/>
    <property type="match status" value="1"/>
</dbReference>
<feature type="domain" description="C2H2-type" evidence="14">
    <location>
        <begin position="470"/>
        <end position="497"/>
    </location>
</feature>
<dbReference type="SMART" id="SM00431">
    <property type="entry name" value="SCAN"/>
    <property type="match status" value="1"/>
</dbReference>
<dbReference type="PROSITE" id="PS50157">
    <property type="entry name" value="ZINC_FINGER_C2H2_2"/>
    <property type="match status" value="7"/>
</dbReference>
<evidence type="ECO:0000256" key="1">
    <source>
        <dbReference type="ARBA" id="ARBA00003767"/>
    </source>
</evidence>
<sequence length="525" mass="60213">MKQESPKTKPWDAQLQEFLKVMESSQSGSRNPHHLGLTVRDEARTVPSPLGEMSDTREHPKEQRLTQHLPGLRREIQHGGNISLAKDQEGYGKVKEEILEEETIGADIKCRLFRTYRYQEARGPREACGRLWELCHQWLRPEQHSKERILELLILEQFLTVLPLEMQKHVRKGRPETCAHAVSLAEGFLERGSPEERMEEQVSRQFEERAPSFPEVEGAPSNIWQGPHFREIKQEGDRDATSQAGDGKEQNQLGNSRKLEPPWMFSGRAKLSVPWPDRGDVSANQEQTYPEKEGDKFINSQGRYVELDGSAVQLTIPLGEVQKIRNEREKACVHCGKDFQLKCNLQAHERTHTGEKPYKCSVCGKGFSTRAYLITHERIHTGEKPYQCSDCGKSFCDNSNLIVHKRTHTGERPYQCTDCGKSFRERPVLIRHQRIHTGEKPYKCRDCGKSFSQSSGLLVHERTHTREKPYTCTDCGKSFGGNSNLRVHMRIHTGEKPYKCSDCGNIFSDRSLLLRHRSTHHEGKS</sequence>
<feature type="compositionally biased region" description="Basic and acidic residues" evidence="13">
    <location>
        <begin position="54"/>
        <end position="65"/>
    </location>
</feature>
<feature type="domain" description="C2H2-type" evidence="14">
    <location>
        <begin position="498"/>
        <end position="525"/>
    </location>
</feature>
<dbReference type="GO" id="GO:0005634">
    <property type="term" value="C:nucleus"/>
    <property type="evidence" value="ECO:0007669"/>
    <property type="project" value="UniProtKB-SubCell"/>
</dbReference>
<dbReference type="FunFam" id="1.10.4020.10:FF:000001">
    <property type="entry name" value="zinc finger protein 263 isoform X1"/>
    <property type="match status" value="1"/>
</dbReference>
<keyword evidence="11" id="KW-0539">Nucleus</keyword>
<evidence type="ECO:0000256" key="11">
    <source>
        <dbReference type="ARBA" id="ARBA00023242"/>
    </source>
</evidence>
<feature type="region of interest" description="Disordered" evidence="13">
    <location>
        <begin position="192"/>
        <end position="289"/>
    </location>
</feature>
<reference evidence="17" key="1">
    <citation type="submission" date="2025-08" db="UniProtKB">
        <authorList>
            <consortium name="RefSeq"/>
        </authorList>
    </citation>
    <scope>IDENTIFICATION</scope>
    <source>
        <tissue evidence="17">Blood</tissue>
    </source>
</reference>
<feature type="compositionally biased region" description="Basic and acidic residues" evidence="13">
    <location>
        <begin position="228"/>
        <end position="240"/>
    </location>
</feature>
<feature type="domain" description="C2H2-type" evidence="14">
    <location>
        <begin position="386"/>
        <end position="413"/>
    </location>
</feature>
<evidence type="ECO:0000256" key="10">
    <source>
        <dbReference type="ARBA" id="ARBA00023163"/>
    </source>
</evidence>
<dbReference type="Gene3D" id="3.30.160.60">
    <property type="entry name" value="Classic Zinc Finger"/>
    <property type="match status" value="7"/>
</dbReference>
<dbReference type="PROSITE" id="PS00028">
    <property type="entry name" value="ZINC_FINGER_C2H2_1"/>
    <property type="match status" value="7"/>
</dbReference>
<dbReference type="Pfam" id="PF02023">
    <property type="entry name" value="SCAN"/>
    <property type="match status" value="1"/>
</dbReference>
<keyword evidence="6 12" id="KW-0863">Zinc-finger</keyword>
<protein>
    <submittedName>
        <fullName evidence="17">Zinc finger and SCAN domain-containing protein 31-like isoform X1</fullName>
    </submittedName>
</protein>
<dbReference type="CDD" id="cd07936">
    <property type="entry name" value="SCAN"/>
    <property type="match status" value="1"/>
</dbReference>
<evidence type="ECO:0000259" key="15">
    <source>
        <dbReference type="PROSITE" id="PS50804"/>
    </source>
</evidence>
<evidence type="ECO:0000256" key="9">
    <source>
        <dbReference type="ARBA" id="ARBA00023125"/>
    </source>
</evidence>
<dbReference type="InterPro" id="IPR038269">
    <property type="entry name" value="SCAN_sf"/>
</dbReference>
<dbReference type="AlphaFoldDB" id="A0AA97J541"/>
<evidence type="ECO:0000256" key="12">
    <source>
        <dbReference type="PROSITE-ProRule" id="PRU00042"/>
    </source>
</evidence>
<comment type="subcellular location">
    <subcellularLocation>
        <location evidence="2">Nucleus</location>
    </subcellularLocation>
</comment>
<dbReference type="FunFam" id="3.30.160.60:FF:000557">
    <property type="entry name" value="zinc finger and SCAN domain-containing protein 29"/>
    <property type="match status" value="1"/>
</dbReference>
<evidence type="ECO:0000256" key="5">
    <source>
        <dbReference type="ARBA" id="ARBA00022737"/>
    </source>
</evidence>
<dbReference type="SUPFAM" id="SSF57667">
    <property type="entry name" value="beta-beta-alpha zinc fingers"/>
    <property type="match status" value="4"/>
</dbReference>
<evidence type="ECO:0000256" key="13">
    <source>
        <dbReference type="SAM" id="MobiDB-lite"/>
    </source>
</evidence>
<feature type="region of interest" description="Disordered" evidence="13">
    <location>
        <begin position="22"/>
        <end position="68"/>
    </location>
</feature>
<feature type="domain" description="SCAN box" evidence="15">
    <location>
        <begin position="113"/>
        <end position="191"/>
    </location>
</feature>
<keyword evidence="4" id="KW-0479">Metal-binding</keyword>
<gene>
    <name evidence="17" type="primary">LOC129327157</name>
</gene>
<dbReference type="InterPro" id="IPR013087">
    <property type="entry name" value="Znf_C2H2_type"/>
</dbReference>
<evidence type="ECO:0000256" key="2">
    <source>
        <dbReference type="ARBA" id="ARBA00004123"/>
    </source>
</evidence>
<keyword evidence="5" id="KW-0677">Repeat</keyword>